<dbReference type="PANTHER" id="PTHR37293">
    <property type="entry name" value="PHAGE REPLICATION PROTEIN-RELATED"/>
    <property type="match status" value="1"/>
</dbReference>
<evidence type="ECO:0000259" key="2">
    <source>
        <dbReference type="Pfam" id="PF07261"/>
    </source>
</evidence>
<feature type="domain" description="DnaB/C C-terminal" evidence="2">
    <location>
        <begin position="138"/>
        <end position="212"/>
    </location>
</feature>
<sequence length="259" mass="30698">MIIRGDFMKYSVEKFKIDLGETPIENIFLNQYLQVATGNQLKVYLYAYKLAKDTSANVDISDEEIAKALDLTESEVSECWNYWLDEGIIKRYTDAETQTNHTVFLSLRQLYLGITNPEPDESQKTYIPQNSQEIKEMFRDIEDIRDMELSKSEMERILEHISTYHQTPELVVTAFHYCTTNPNTKNNTNYVLQVLRNWKLDGIMTLEQWQEENNKKQQRKTKKRTYYRPKTNDIENKATNINSKFLNDFIKKSKEQKDK</sequence>
<dbReference type="eggNOG" id="COG3935">
    <property type="taxonomic scope" value="Bacteria"/>
</dbReference>
<dbReference type="STRING" id="525282.HMPREF0391_11028"/>
<dbReference type="AlphaFoldDB" id="D6S992"/>
<dbReference type="HOGENOM" id="CLU_050990_2_0_9"/>
<accession>D6S992</accession>
<dbReference type="InterPro" id="IPR006343">
    <property type="entry name" value="DnaB/C_C"/>
</dbReference>
<comment type="similarity">
    <text evidence="1">Belongs to the DnaB/DnaD family.</text>
</comment>
<evidence type="ECO:0000313" key="3">
    <source>
        <dbReference type="EMBL" id="EFH93370.1"/>
    </source>
</evidence>
<dbReference type="NCBIfam" id="TIGR01446">
    <property type="entry name" value="DnaD_dom"/>
    <property type="match status" value="1"/>
</dbReference>
<dbReference type="Proteomes" id="UP000004063">
    <property type="component" value="Chromosome"/>
</dbReference>
<comment type="caution">
    <text evidence="3">The sequence shown here is derived from an EMBL/GenBank/DDBJ whole genome shotgun (WGS) entry which is preliminary data.</text>
</comment>
<dbReference type="EMBL" id="ACHM02000002">
    <property type="protein sequence ID" value="EFH93370.1"/>
    <property type="molecule type" value="Genomic_DNA"/>
</dbReference>
<dbReference type="PANTHER" id="PTHR37293:SF5">
    <property type="entry name" value="DNA REPLICATION PROTEIN"/>
    <property type="match status" value="1"/>
</dbReference>
<name>D6S992_FINMA</name>
<dbReference type="Gene3D" id="1.10.10.630">
    <property type="entry name" value="DnaD domain-like"/>
    <property type="match status" value="1"/>
</dbReference>
<dbReference type="InterPro" id="IPR034829">
    <property type="entry name" value="DnaD-like_sf"/>
</dbReference>
<proteinExistence type="inferred from homology"/>
<reference evidence="3" key="1">
    <citation type="submission" date="2010-05" db="EMBL/GenBank/DDBJ databases">
        <authorList>
            <person name="Muzny D."/>
            <person name="Qin X."/>
            <person name="Buhay C."/>
            <person name="Dugan-Rocha S."/>
            <person name="Ding Y."/>
            <person name="Chen G."/>
            <person name="Hawes A."/>
            <person name="Holder M."/>
            <person name="Jhangiani S."/>
            <person name="Johnson A."/>
            <person name="Khan Z."/>
            <person name="Li Z."/>
            <person name="Liu W."/>
            <person name="Liu X."/>
            <person name="Perez L."/>
            <person name="Shen H."/>
            <person name="Wang Q."/>
            <person name="Watt J."/>
            <person name="Xi L."/>
            <person name="Xin Y."/>
            <person name="Zhou J."/>
            <person name="Deng J."/>
            <person name="Jiang H."/>
            <person name="Liu Y."/>
            <person name="Qu J."/>
            <person name="Song X.-Z."/>
            <person name="Zhang L."/>
            <person name="Villasana D."/>
            <person name="Johnson A."/>
            <person name="Liu J."/>
            <person name="Liyanage D."/>
            <person name="Lorensuhewa L."/>
            <person name="Robinson T."/>
            <person name="Song A."/>
            <person name="Song B.-B."/>
            <person name="Dinh H."/>
            <person name="Thornton R."/>
            <person name="Coyle M."/>
            <person name="Francisco L."/>
            <person name="Jackson L."/>
            <person name="Javaid M."/>
            <person name="Korchina V."/>
            <person name="Kovar C."/>
            <person name="Mata R."/>
            <person name="Mathew T."/>
            <person name="Ngo R."/>
            <person name="Nguyen L."/>
            <person name="Nguyen N."/>
            <person name="Okwuonu G."/>
            <person name="Ongeri F."/>
            <person name="Pham C."/>
            <person name="Simmons D."/>
            <person name="Wilczek-Boney K."/>
            <person name="Hale W."/>
            <person name="Jakkamsetti A."/>
            <person name="Pham P."/>
            <person name="Ruth R."/>
            <person name="San Lucas F."/>
            <person name="Warren J."/>
            <person name="Zhang J."/>
            <person name="Zhao Z."/>
            <person name="Zhou C."/>
            <person name="Zhu D."/>
            <person name="Lee S."/>
            <person name="Bess C."/>
            <person name="Blankenburg K."/>
            <person name="Forbes L."/>
            <person name="Fu Q."/>
            <person name="Gubbala S."/>
            <person name="Hirani K."/>
            <person name="Jayaseelan J.C."/>
            <person name="Lara F."/>
            <person name="Munidasa M."/>
            <person name="Palculict T."/>
            <person name="Patil S."/>
            <person name="Pu L.-L."/>
            <person name="Saada N."/>
            <person name="Tang L."/>
            <person name="Weissenberger G."/>
            <person name="Zhu Y."/>
            <person name="Hemphill L."/>
            <person name="Shang Y."/>
            <person name="Youmans B."/>
            <person name="Ayvaz T."/>
            <person name="Ross M."/>
            <person name="Santibanez J."/>
            <person name="Aqrawi P."/>
            <person name="Gross S."/>
            <person name="Joshi V."/>
            <person name="Fowler G."/>
            <person name="Nazareth L."/>
            <person name="Reid J."/>
            <person name="Worley K."/>
            <person name="Petrosino J."/>
            <person name="Highlander S."/>
            <person name="Gibbs R."/>
        </authorList>
    </citation>
    <scope>NUCLEOTIDE SEQUENCE [LARGE SCALE GENOMIC DNA]</scope>
    <source>
        <strain evidence="3">ATCC 53516</strain>
    </source>
</reference>
<gene>
    <name evidence="3" type="ORF">HMPREF0391_11028</name>
</gene>
<evidence type="ECO:0000256" key="1">
    <source>
        <dbReference type="ARBA" id="ARBA00093462"/>
    </source>
</evidence>
<organism evidence="3">
    <name type="scientific">Finegoldia magna ATCC 53516</name>
    <dbReference type="NCBI Taxonomy" id="525282"/>
    <lineage>
        <taxon>Bacteria</taxon>
        <taxon>Bacillati</taxon>
        <taxon>Bacillota</taxon>
        <taxon>Tissierellia</taxon>
        <taxon>Tissierellales</taxon>
        <taxon>Peptoniphilaceae</taxon>
        <taxon>Finegoldia</taxon>
    </lineage>
</organism>
<dbReference type="Gene3D" id="1.10.10.10">
    <property type="entry name" value="Winged helix-like DNA-binding domain superfamily/Winged helix DNA-binding domain"/>
    <property type="match status" value="1"/>
</dbReference>
<dbReference type="InterPro" id="IPR053162">
    <property type="entry name" value="DnaD"/>
</dbReference>
<protein>
    <submittedName>
        <fullName evidence="3">DnaD domain protein</fullName>
    </submittedName>
</protein>
<dbReference type="Pfam" id="PF07261">
    <property type="entry name" value="DnaB_2"/>
    <property type="match status" value="1"/>
</dbReference>
<dbReference type="SUPFAM" id="SSF158499">
    <property type="entry name" value="DnaD domain-like"/>
    <property type="match status" value="1"/>
</dbReference>
<dbReference type="InterPro" id="IPR036388">
    <property type="entry name" value="WH-like_DNA-bd_sf"/>
</dbReference>